<gene>
    <name evidence="3" type="ORF">PHJA_000729000</name>
</gene>
<sequence>ALINSSKPGGDVIRDRLAQANCLPFYDRQNVTNVNGLDSIYWDLIVELSCTVEPPPVKIPTGKLRATFVLKRDEINSLKDLVLARSLGPTDVAHLSSFTVVCALVWVCSARGVVADNDETEYFRFRGGLPSPAGTGNARELLWKLCGAGESGAKARGSEKGGPEGFVKAAKAIGEAIKENVYNENEILWWCREVAGGVRGSLSESGSMGWRDRQGSTSTQRITGGERLRSLKHYFIDDGAVLSLCKSRDFEGGLEIVLSKPMPQMDAFSRVFREVLSELCCSSNQKA</sequence>
<reference evidence="3" key="1">
    <citation type="submission" date="2020-07" db="EMBL/GenBank/DDBJ databases">
        <title>Ethylene signaling mediates host invasion by parasitic plants.</title>
        <authorList>
            <person name="Yoshida S."/>
        </authorList>
    </citation>
    <scope>NUCLEOTIDE SEQUENCE</scope>
    <source>
        <strain evidence="3">Okayama</strain>
    </source>
</reference>
<dbReference type="OrthoDB" id="1862401at2759"/>
<dbReference type="EMBL" id="BMAC01000114">
    <property type="protein sequence ID" value="GFP85852.1"/>
    <property type="molecule type" value="Genomic_DNA"/>
</dbReference>
<evidence type="ECO:0000313" key="4">
    <source>
        <dbReference type="Proteomes" id="UP000653305"/>
    </source>
</evidence>
<protein>
    <submittedName>
        <fullName evidence="3">Anthocyanin 5-aromatic acyltransferase</fullName>
    </submittedName>
</protein>
<keyword evidence="2 3" id="KW-0012">Acyltransferase</keyword>
<dbReference type="PANTHER" id="PTHR31625">
    <property type="match status" value="1"/>
</dbReference>
<proteinExistence type="predicted"/>
<feature type="non-terminal residue" evidence="3">
    <location>
        <position position="1"/>
    </location>
</feature>
<dbReference type="InterPro" id="IPR051504">
    <property type="entry name" value="Plant_metabolite_acyltrans"/>
</dbReference>
<dbReference type="GO" id="GO:0016747">
    <property type="term" value="F:acyltransferase activity, transferring groups other than amino-acyl groups"/>
    <property type="evidence" value="ECO:0007669"/>
    <property type="project" value="UniProtKB-ARBA"/>
</dbReference>
<keyword evidence="1 3" id="KW-0808">Transferase</keyword>
<comment type="caution">
    <text evidence="3">The sequence shown here is derived from an EMBL/GenBank/DDBJ whole genome shotgun (WGS) entry which is preliminary data.</text>
</comment>
<name>A0A830BI44_9LAMI</name>
<evidence type="ECO:0000256" key="2">
    <source>
        <dbReference type="ARBA" id="ARBA00023315"/>
    </source>
</evidence>
<organism evidence="3 4">
    <name type="scientific">Phtheirospermum japonicum</name>
    <dbReference type="NCBI Taxonomy" id="374723"/>
    <lineage>
        <taxon>Eukaryota</taxon>
        <taxon>Viridiplantae</taxon>
        <taxon>Streptophyta</taxon>
        <taxon>Embryophyta</taxon>
        <taxon>Tracheophyta</taxon>
        <taxon>Spermatophyta</taxon>
        <taxon>Magnoliopsida</taxon>
        <taxon>eudicotyledons</taxon>
        <taxon>Gunneridae</taxon>
        <taxon>Pentapetalae</taxon>
        <taxon>asterids</taxon>
        <taxon>lamiids</taxon>
        <taxon>Lamiales</taxon>
        <taxon>Orobanchaceae</taxon>
        <taxon>Orobanchaceae incertae sedis</taxon>
        <taxon>Phtheirospermum</taxon>
    </lineage>
</organism>
<dbReference type="Proteomes" id="UP000653305">
    <property type="component" value="Unassembled WGS sequence"/>
</dbReference>
<accession>A0A830BI44</accession>
<dbReference type="AlphaFoldDB" id="A0A830BI44"/>
<keyword evidence="4" id="KW-1185">Reference proteome</keyword>
<evidence type="ECO:0000313" key="3">
    <source>
        <dbReference type="EMBL" id="GFP85852.1"/>
    </source>
</evidence>
<dbReference type="Gene3D" id="3.30.559.10">
    <property type="entry name" value="Chloramphenicol acetyltransferase-like domain"/>
    <property type="match status" value="1"/>
</dbReference>
<dbReference type="InterPro" id="IPR023213">
    <property type="entry name" value="CAT-like_dom_sf"/>
</dbReference>
<evidence type="ECO:0000256" key="1">
    <source>
        <dbReference type="ARBA" id="ARBA00022679"/>
    </source>
</evidence>